<proteinExistence type="inferred from homology"/>
<keyword evidence="3" id="KW-1185">Reference proteome</keyword>
<dbReference type="OrthoDB" id="9801753at2"/>
<dbReference type="NCBIfam" id="TIGR00278">
    <property type="entry name" value="membrane protein insertion efficiency factor YidD"/>
    <property type="match status" value="1"/>
</dbReference>
<keyword evidence="1" id="KW-1003">Cell membrane</keyword>
<protein>
    <recommendedName>
        <fullName evidence="1">Putative membrane protein insertion efficiency factor</fullName>
    </recommendedName>
</protein>
<dbReference type="EMBL" id="CP022163">
    <property type="protein sequence ID" value="ATB29871.1"/>
    <property type="molecule type" value="Genomic_DNA"/>
</dbReference>
<dbReference type="KEGG" id="mbd:MEBOL_003326"/>
<dbReference type="PANTHER" id="PTHR33383:SF1">
    <property type="entry name" value="MEMBRANE PROTEIN INSERTION EFFICIENCY FACTOR-RELATED"/>
    <property type="match status" value="1"/>
</dbReference>
<sequence length="72" mass="8184">MSPLASLLALPIRFYRRWISRWLPPACRFHPSCSVYALEALQKHGALRGLGLTLRRLSRCQPFHPGGFDPVP</sequence>
<name>A0A250IFE6_9BACT</name>
<dbReference type="Pfam" id="PF01809">
    <property type="entry name" value="YidD"/>
    <property type="match status" value="1"/>
</dbReference>
<comment type="subcellular location">
    <subcellularLocation>
        <location evidence="1">Cell membrane</location>
        <topology evidence="1">Peripheral membrane protein</topology>
        <orientation evidence="1">Cytoplasmic side</orientation>
    </subcellularLocation>
</comment>
<dbReference type="GO" id="GO:0005886">
    <property type="term" value="C:plasma membrane"/>
    <property type="evidence" value="ECO:0007669"/>
    <property type="project" value="UniProtKB-SubCell"/>
</dbReference>
<comment type="function">
    <text evidence="1">Could be involved in insertion of integral membrane proteins into the membrane.</text>
</comment>
<dbReference type="Proteomes" id="UP000217289">
    <property type="component" value="Chromosome"/>
</dbReference>
<accession>A0A250IFE6</accession>
<evidence type="ECO:0000256" key="1">
    <source>
        <dbReference type="HAMAP-Rule" id="MF_00386"/>
    </source>
</evidence>
<gene>
    <name evidence="2" type="ORF">MEBOL_003326</name>
</gene>
<dbReference type="InterPro" id="IPR002696">
    <property type="entry name" value="Membr_insert_effic_factor_YidD"/>
</dbReference>
<comment type="similarity">
    <text evidence="1">Belongs to the UPF0161 family.</text>
</comment>
<evidence type="ECO:0000313" key="2">
    <source>
        <dbReference type="EMBL" id="ATB29871.1"/>
    </source>
</evidence>
<dbReference type="RefSeq" id="WP_095978388.1">
    <property type="nucleotide sequence ID" value="NZ_CP022163.1"/>
</dbReference>
<dbReference type="PANTHER" id="PTHR33383">
    <property type="entry name" value="MEMBRANE PROTEIN INSERTION EFFICIENCY FACTOR-RELATED"/>
    <property type="match status" value="1"/>
</dbReference>
<dbReference type="SMART" id="SM01234">
    <property type="entry name" value="Haemolytic"/>
    <property type="match status" value="1"/>
</dbReference>
<evidence type="ECO:0000313" key="3">
    <source>
        <dbReference type="Proteomes" id="UP000217289"/>
    </source>
</evidence>
<organism evidence="2 3">
    <name type="scientific">Melittangium boletus DSM 14713</name>
    <dbReference type="NCBI Taxonomy" id="1294270"/>
    <lineage>
        <taxon>Bacteria</taxon>
        <taxon>Pseudomonadati</taxon>
        <taxon>Myxococcota</taxon>
        <taxon>Myxococcia</taxon>
        <taxon>Myxococcales</taxon>
        <taxon>Cystobacterineae</taxon>
        <taxon>Archangiaceae</taxon>
        <taxon>Melittangium</taxon>
    </lineage>
</organism>
<keyword evidence="1" id="KW-0472">Membrane</keyword>
<dbReference type="HAMAP" id="MF_00386">
    <property type="entry name" value="UPF0161_YidD"/>
    <property type="match status" value="1"/>
</dbReference>
<reference evidence="2 3" key="1">
    <citation type="submission" date="2017-06" db="EMBL/GenBank/DDBJ databases">
        <authorList>
            <person name="Kim H.J."/>
            <person name="Triplett B.A."/>
        </authorList>
    </citation>
    <scope>NUCLEOTIDE SEQUENCE [LARGE SCALE GENOMIC DNA]</scope>
    <source>
        <strain evidence="2 3">DSM 14713</strain>
    </source>
</reference>
<dbReference type="AlphaFoldDB" id="A0A250IFE6"/>